<dbReference type="AlphaFoldDB" id="A0AAD7TSZ9"/>
<name>A0AAD7TSZ9_9APHY</name>
<sequence length="554" mass="62523">MGLIIQALYGVLAIALAVLLVLLYKIGPALVRAYTTPLKDLPGPPSEHWFFGNLKTIQVEDNSVPQERWASQYGQNIIYRGFFNIERLWTLDTRALNHILTHSADYQKPEDARRNLARILGRGVLFTEGEQHRQQRRILNPAFGPTQIRELTEIFVQKSAELRDVWDADISKAGGQARLNVLDGLSKMTLDVIGLAGFNYAFNSLHPQEGKPNELNQAFQAIFSVPTKFTIMMIVRNIFPALDIFPDERTRSVDRAQEVMRRIGTQLIREKKAEIQREMSESKLKGGSGSVARDDVQGRDLLTLLLKANMATDIPDSQRLSDEDVLAQVPTFLVAGHETTSTATMWCLYALSQAPEVQKKLRDELFTLETETPTMDELNSLPYLDAVVRETLRVHAPVPTTMRIAKKDDVIPVSEPYVDRHGQVQDSIRISKGSPIIIPILALNRSKRLWGEDALEFRPERWDNPPEATSSIPGVWGHILSFLGGPRACIGYRFSLVEMKALLFMLVRAFEFELAVPKEDIHSKTAIVQRPQLRSAPEQGSQMPLLVRKYTRAL</sequence>
<dbReference type="PRINTS" id="PR00465">
    <property type="entry name" value="EP450IV"/>
</dbReference>
<evidence type="ECO:0000256" key="7">
    <source>
        <dbReference type="ARBA" id="ARBA00023004"/>
    </source>
</evidence>
<dbReference type="InterPro" id="IPR001128">
    <property type="entry name" value="Cyt_P450"/>
</dbReference>
<dbReference type="SUPFAM" id="SSF48264">
    <property type="entry name" value="Cytochrome P450"/>
    <property type="match status" value="1"/>
</dbReference>
<comment type="similarity">
    <text evidence="3">Belongs to the cytochrome P450 family.</text>
</comment>
<evidence type="ECO:0000256" key="1">
    <source>
        <dbReference type="ARBA" id="ARBA00001971"/>
    </source>
</evidence>
<evidence type="ECO:0000256" key="3">
    <source>
        <dbReference type="ARBA" id="ARBA00010617"/>
    </source>
</evidence>
<organism evidence="10 11">
    <name type="scientific">Trametes cubensis</name>
    <dbReference type="NCBI Taxonomy" id="1111947"/>
    <lineage>
        <taxon>Eukaryota</taxon>
        <taxon>Fungi</taxon>
        <taxon>Dikarya</taxon>
        <taxon>Basidiomycota</taxon>
        <taxon>Agaricomycotina</taxon>
        <taxon>Agaricomycetes</taxon>
        <taxon>Polyporales</taxon>
        <taxon>Polyporaceae</taxon>
        <taxon>Trametes</taxon>
    </lineage>
</organism>
<accession>A0AAD7TSZ9</accession>
<dbReference type="GO" id="GO:0016705">
    <property type="term" value="F:oxidoreductase activity, acting on paired donors, with incorporation or reduction of molecular oxygen"/>
    <property type="evidence" value="ECO:0007669"/>
    <property type="project" value="InterPro"/>
</dbReference>
<evidence type="ECO:0000256" key="5">
    <source>
        <dbReference type="ARBA" id="ARBA00022723"/>
    </source>
</evidence>
<evidence type="ECO:0008006" key="12">
    <source>
        <dbReference type="Google" id="ProtNLM"/>
    </source>
</evidence>
<protein>
    <recommendedName>
        <fullName evidence="12">Cytochrome P450</fullName>
    </recommendedName>
</protein>
<evidence type="ECO:0000256" key="2">
    <source>
        <dbReference type="ARBA" id="ARBA00005179"/>
    </source>
</evidence>
<comment type="caution">
    <text evidence="10">The sequence shown here is derived from an EMBL/GenBank/DDBJ whole genome shotgun (WGS) entry which is preliminary data.</text>
</comment>
<comment type="cofactor">
    <cofactor evidence="1 9">
        <name>heme</name>
        <dbReference type="ChEBI" id="CHEBI:30413"/>
    </cofactor>
</comment>
<keyword evidence="5 9" id="KW-0479">Metal-binding</keyword>
<evidence type="ECO:0000256" key="6">
    <source>
        <dbReference type="ARBA" id="ARBA00023002"/>
    </source>
</evidence>
<dbReference type="PRINTS" id="PR00385">
    <property type="entry name" value="P450"/>
</dbReference>
<dbReference type="GO" id="GO:0005506">
    <property type="term" value="F:iron ion binding"/>
    <property type="evidence" value="ECO:0007669"/>
    <property type="project" value="InterPro"/>
</dbReference>
<gene>
    <name evidence="10" type="ORF">ONZ51_g7274</name>
</gene>
<keyword evidence="8" id="KW-0503">Monooxygenase</keyword>
<comment type="pathway">
    <text evidence="2">Secondary metabolite biosynthesis.</text>
</comment>
<dbReference type="Gene3D" id="1.10.630.10">
    <property type="entry name" value="Cytochrome P450"/>
    <property type="match status" value="1"/>
</dbReference>
<dbReference type="InterPro" id="IPR002403">
    <property type="entry name" value="Cyt_P450_E_grp-IV"/>
</dbReference>
<keyword evidence="7 9" id="KW-0408">Iron</keyword>
<evidence type="ECO:0000313" key="10">
    <source>
        <dbReference type="EMBL" id="KAJ8474350.1"/>
    </source>
</evidence>
<dbReference type="EMBL" id="JAPEVG010000191">
    <property type="protein sequence ID" value="KAJ8474350.1"/>
    <property type="molecule type" value="Genomic_DNA"/>
</dbReference>
<dbReference type="PANTHER" id="PTHR24305">
    <property type="entry name" value="CYTOCHROME P450"/>
    <property type="match status" value="1"/>
</dbReference>
<dbReference type="InterPro" id="IPR050121">
    <property type="entry name" value="Cytochrome_P450_monoxygenase"/>
</dbReference>
<dbReference type="PANTHER" id="PTHR24305:SF166">
    <property type="entry name" value="CYTOCHROME P450 12A4, MITOCHONDRIAL-RELATED"/>
    <property type="match status" value="1"/>
</dbReference>
<dbReference type="InterPro" id="IPR036396">
    <property type="entry name" value="Cyt_P450_sf"/>
</dbReference>
<reference evidence="10" key="1">
    <citation type="submission" date="2022-11" db="EMBL/GenBank/DDBJ databases">
        <title>Genome Sequence of Cubamyces cubensis.</title>
        <authorList>
            <person name="Buettner E."/>
        </authorList>
    </citation>
    <scope>NUCLEOTIDE SEQUENCE</scope>
    <source>
        <strain evidence="10">MPL-01</strain>
    </source>
</reference>
<evidence type="ECO:0000256" key="8">
    <source>
        <dbReference type="ARBA" id="ARBA00023033"/>
    </source>
</evidence>
<evidence type="ECO:0000256" key="4">
    <source>
        <dbReference type="ARBA" id="ARBA00022617"/>
    </source>
</evidence>
<proteinExistence type="inferred from homology"/>
<evidence type="ECO:0000256" key="9">
    <source>
        <dbReference type="PIRSR" id="PIRSR602403-1"/>
    </source>
</evidence>
<dbReference type="Pfam" id="PF00067">
    <property type="entry name" value="p450"/>
    <property type="match status" value="1"/>
</dbReference>
<dbReference type="CDD" id="cd11069">
    <property type="entry name" value="CYP_FUM15-like"/>
    <property type="match status" value="1"/>
</dbReference>
<dbReference type="GO" id="GO:0020037">
    <property type="term" value="F:heme binding"/>
    <property type="evidence" value="ECO:0007669"/>
    <property type="project" value="InterPro"/>
</dbReference>
<feature type="binding site" description="axial binding residue" evidence="9">
    <location>
        <position position="489"/>
    </location>
    <ligand>
        <name>heme</name>
        <dbReference type="ChEBI" id="CHEBI:30413"/>
    </ligand>
    <ligandPart>
        <name>Fe</name>
        <dbReference type="ChEBI" id="CHEBI:18248"/>
    </ligandPart>
</feature>
<keyword evidence="11" id="KW-1185">Reference proteome</keyword>
<keyword evidence="6" id="KW-0560">Oxidoreductase</keyword>
<dbReference type="Proteomes" id="UP001215151">
    <property type="component" value="Unassembled WGS sequence"/>
</dbReference>
<keyword evidence="4 9" id="KW-0349">Heme</keyword>
<evidence type="ECO:0000313" key="11">
    <source>
        <dbReference type="Proteomes" id="UP001215151"/>
    </source>
</evidence>
<dbReference type="GO" id="GO:0004497">
    <property type="term" value="F:monooxygenase activity"/>
    <property type="evidence" value="ECO:0007669"/>
    <property type="project" value="UniProtKB-KW"/>
</dbReference>